<organism evidence="1 2">
    <name type="scientific">Syntrophus gentianae</name>
    <dbReference type="NCBI Taxonomy" id="43775"/>
    <lineage>
        <taxon>Bacteria</taxon>
        <taxon>Pseudomonadati</taxon>
        <taxon>Thermodesulfobacteriota</taxon>
        <taxon>Syntrophia</taxon>
        <taxon>Syntrophales</taxon>
        <taxon>Syntrophaceae</taxon>
        <taxon>Syntrophus</taxon>
    </lineage>
</organism>
<keyword evidence="2" id="KW-1185">Reference proteome</keyword>
<evidence type="ECO:0000313" key="1">
    <source>
        <dbReference type="EMBL" id="SEM79934.1"/>
    </source>
</evidence>
<sequence length="119" mass="13927">MTKSNIRPGLAGNQSQNIEPVQKAINEFVKRRPRYWDATDEHIAKAFCRLYQKEKPLGVQIQKDSYQVYSDRTHENIYFRLFKSPNRKIRENEVFSISKSTFIQDCIPEAKESIASSEV</sequence>
<gene>
    <name evidence="1" type="ORF">SAMN04489760_14914</name>
</gene>
<protein>
    <submittedName>
        <fullName evidence="1">Uncharacterized protein</fullName>
    </submittedName>
</protein>
<accession>A0A1H8BCU5</accession>
<dbReference type="RefSeq" id="WP_093884919.1">
    <property type="nucleotide sequence ID" value="NZ_FOBS01000049.1"/>
</dbReference>
<name>A0A1H8BCU5_9BACT</name>
<proteinExistence type="predicted"/>
<dbReference type="Proteomes" id="UP000198744">
    <property type="component" value="Unassembled WGS sequence"/>
</dbReference>
<dbReference type="AlphaFoldDB" id="A0A1H8BCU5"/>
<evidence type="ECO:0000313" key="2">
    <source>
        <dbReference type="Proteomes" id="UP000198744"/>
    </source>
</evidence>
<dbReference type="STRING" id="43775.SAMN04489760_14914"/>
<dbReference type="EMBL" id="FOBS01000049">
    <property type="protein sequence ID" value="SEM79934.1"/>
    <property type="molecule type" value="Genomic_DNA"/>
</dbReference>
<reference evidence="1 2" key="1">
    <citation type="submission" date="2016-10" db="EMBL/GenBank/DDBJ databases">
        <authorList>
            <person name="de Groot N.N."/>
        </authorList>
    </citation>
    <scope>NUCLEOTIDE SEQUENCE [LARGE SCALE GENOMIC DNA]</scope>
    <source>
        <strain evidence="1 2">DSM 8423</strain>
    </source>
</reference>